<dbReference type="PANTHER" id="PTHR12726:SF0">
    <property type="entry name" value="CERAMIDE GLUCOSYLTRANSFERASE"/>
    <property type="match status" value="1"/>
</dbReference>
<evidence type="ECO:0000256" key="8">
    <source>
        <dbReference type="ARBA" id="ARBA00023136"/>
    </source>
</evidence>
<dbReference type="SUPFAM" id="SSF53448">
    <property type="entry name" value="Nucleotide-diphospho-sugar transferases"/>
    <property type="match status" value="1"/>
</dbReference>
<feature type="transmembrane region" description="Helical" evidence="9">
    <location>
        <begin position="6"/>
        <end position="28"/>
    </location>
</feature>
<evidence type="ECO:0000313" key="10">
    <source>
        <dbReference type="EMBL" id="SCB47555.1"/>
    </source>
</evidence>
<comment type="pathway">
    <text evidence="2">Lipid metabolism; sphingolipid metabolism.</text>
</comment>
<dbReference type="GO" id="GO:0016020">
    <property type="term" value="C:membrane"/>
    <property type="evidence" value="ECO:0007669"/>
    <property type="project" value="UniProtKB-SubCell"/>
</dbReference>
<evidence type="ECO:0000256" key="2">
    <source>
        <dbReference type="ARBA" id="ARBA00004760"/>
    </source>
</evidence>
<dbReference type="GO" id="GO:0006679">
    <property type="term" value="P:glucosylceramide biosynthetic process"/>
    <property type="evidence" value="ECO:0007669"/>
    <property type="project" value="TreeGrafter"/>
</dbReference>
<evidence type="ECO:0000313" key="11">
    <source>
        <dbReference type="Proteomes" id="UP000199205"/>
    </source>
</evidence>
<dbReference type="Gene3D" id="3.90.550.10">
    <property type="entry name" value="Spore Coat Polysaccharide Biosynthesis Protein SpsA, Chain A"/>
    <property type="match status" value="1"/>
</dbReference>
<dbReference type="RefSeq" id="WP_037199506.1">
    <property type="nucleotide sequence ID" value="NZ_FMAF01000025.1"/>
</dbReference>
<reference evidence="10 11" key="1">
    <citation type="submission" date="2016-08" db="EMBL/GenBank/DDBJ databases">
        <authorList>
            <person name="Seilhamer J.J."/>
        </authorList>
    </citation>
    <scope>NUCLEOTIDE SEQUENCE [LARGE SCALE GENOMIC DNA]</scope>
    <source>
        <strain evidence="10 11">P1-7</strain>
    </source>
</reference>
<dbReference type="CDD" id="cd02520">
    <property type="entry name" value="Glucosylceramide_synthase"/>
    <property type="match status" value="1"/>
</dbReference>
<evidence type="ECO:0000256" key="5">
    <source>
        <dbReference type="ARBA" id="ARBA00022679"/>
    </source>
</evidence>
<name>A0A1C3X5T4_9HYPH</name>
<evidence type="ECO:0000256" key="6">
    <source>
        <dbReference type="ARBA" id="ARBA00022692"/>
    </source>
</evidence>
<proteinExistence type="predicted"/>
<keyword evidence="8 9" id="KW-0472">Membrane</keyword>
<keyword evidence="6 9" id="KW-0812">Transmembrane</keyword>
<dbReference type="AlphaFoldDB" id="A0A1C3X5T4"/>
<accession>A0A1C3X5T4</accession>
<comment type="subcellular location">
    <subcellularLocation>
        <location evidence="1">Membrane</location>
        <topology evidence="1">Multi-pass membrane protein</topology>
    </subcellularLocation>
</comment>
<evidence type="ECO:0000256" key="3">
    <source>
        <dbReference type="ARBA" id="ARBA00004991"/>
    </source>
</evidence>
<dbReference type="Proteomes" id="UP000199205">
    <property type="component" value="Unassembled WGS sequence"/>
</dbReference>
<dbReference type="PANTHER" id="PTHR12726">
    <property type="entry name" value="CERAMIDE GLUCOSYLTRANSFERASE"/>
    <property type="match status" value="1"/>
</dbReference>
<keyword evidence="7 9" id="KW-1133">Transmembrane helix</keyword>
<sequence>MNIVPVIISAGMILLVATQFVSVALAVLRKLLWRTSAKCGPDGVTIIKPVCGLENNLRRTLRSSFAIDYPQYELIFCVASPDDPAIPLVRELIASHPAADAHLLIGDDKISQNPKLNNIWKGWRAAKYDWVVISDSNVLVPPAYIDDLRERWSSATSVICSPPVGSDAEGLAAALEAAFLNTYQARWQLVADFLRYGYAQGKTMMLSRRELEHSGGLSILASEVAEDAAATKIARRTGKKVAVVREPFQQPLGRRTWSQVWSRQLRWAQLRRSSFPLAYSAEILTGILPVAILYCILATMDVLAWIGLPLLIVCWYSAEVALAVVYRWPLGLTLILAWILRDILSPLLWLQGWLQRGFTWHGNNMTSLKRSKLKRGVVGSQT</sequence>
<dbReference type="InterPro" id="IPR029044">
    <property type="entry name" value="Nucleotide-diphossugar_trans"/>
</dbReference>
<organism evidence="10 11">
    <name type="scientific">Rhizobium lusitanum</name>
    <dbReference type="NCBI Taxonomy" id="293958"/>
    <lineage>
        <taxon>Bacteria</taxon>
        <taxon>Pseudomonadati</taxon>
        <taxon>Pseudomonadota</taxon>
        <taxon>Alphaproteobacteria</taxon>
        <taxon>Hyphomicrobiales</taxon>
        <taxon>Rhizobiaceae</taxon>
        <taxon>Rhizobium/Agrobacterium group</taxon>
        <taxon>Rhizobium</taxon>
    </lineage>
</organism>
<evidence type="ECO:0000256" key="9">
    <source>
        <dbReference type="SAM" id="Phobius"/>
    </source>
</evidence>
<feature type="transmembrane region" description="Helical" evidence="9">
    <location>
        <begin position="303"/>
        <end position="325"/>
    </location>
</feature>
<dbReference type="OrthoDB" id="9814255at2"/>
<dbReference type="GO" id="GO:0008120">
    <property type="term" value="F:ceramide glucosyltransferase activity"/>
    <property type="evidence" value="ECO:0007669"/>
    <property type="project" value="TreeGrafter"/>
</dbReference>
<gene>
    <name evidence="10" type="ORF">GA0061101_12587</name>
</gene>
<dbReference type="EMBL" id="FMAF01000025">
    <property type="protein sequence ID" value="SCB47555.1"/>
    <property type="molecule type" value="Genomic_DNA"/>
</dbReference>
<dbReference type="InterPro" id="IPR025993">
    <property type="entry name" value="Ceramide_glucosylTrfase"/>
</dbReference>
<evidence type="ECO:0000256" key="1">
    <source>
        <dbReference type="ARBA" id="ARBA00004141"/>
    </source>
</evidence>
<evidence type="ECO:0000256" key="4">
    <source>
        <dbReference type="ARBA" id="ARBA00022676"/>
    </source>
</evidence>
<keyword evidence="5 10" id="KW-0808">Transferase</keyword>
<keyword evidence="4" id="KW-0328">Glycosyltransferase</keyword>
<dbReference type="Pfam" id="PF13506">
    <property type="entry name" value="Glyco_transf_21"/>
    <property type="match status" value="1"/>
</dbReference>
<protein>
    <submittedName>
        <fullName evidence="10">Ceramide glucosyltransferase</fullName>
    </submittedName>
</protein>
<comment type="pathway">
    <text evidence="3">Sphingolipid metabolism.</text>
</comment>
<feature type="transmembrane region" description="Helical" evidence="9">
    <location>
        <begin position="332"/>
        <end position="350"/>
    </location>
</feature>
<evidence type="ECO:0000256" key="7">
    <source>
        <dbReference type="ARBA" id="ARBA00022989"/>
    </source>
</evidence>
<feature type="transmembrane region" description="Helical" evidence="9">
    <location>
        <begin position="276"/>
        <end position="297"/>
    </location>
</feature>